<keyword evidence="1" id="KW-0812">Transmembrane</keyword>
<dbReference type="EMBL" id="PVYX01000001">
    <property type="protein sequence ID" value="PRX56942.1"/>
    <property type="molecule type" value="Genomic_DNA"/>
</dbReference>
<name>A0A2T0MHA6_9FLAO</name>
<dbReference type="Proteomes" id="UP000237640">
    <property type="component" value="Unassembled WGS sequence"/>
</dbReference>
<evidence type="ECO:0000313" key="2">
    <source>
        <dbReference type="EMBL" id="PRX56942.1"/>
    </source>
</evidence>
<protein>
    <recommendedName>
        <fullName evidence="4">Uracil phosphoribosyltransferase</fullName>
    </recommendedName>
</protein>
<gene>
    <name evidence="2" type="ORF">CLV81_0943</name>
</gene>
<sequence length="73" mass="8859">MSKFFYGIEDLFVNVLFAPYDFFRFMESWWAANSINWVFFIVGFIAMLYWMQQLKIFDSRGEEDKSISSHSYL</sequence>
<evidence type="ECO:0008006" key="4">
    <source>
        <dbReference type="Google" id="ProtNLM"/>
    </source>
</evidence>
<organism evidence="2 3">
    <name type="scientific">Flagellimonas meridianipacifica</name>
    <dbReference type="NCBI Taxonomy" id="1080225"/>
    <lineage>
        <taxon>Bacteria</taxon>
        <taxon>Pseudomonadati</taxon>
        <taxon>Bacteroidota</taxon>
        <taxon>Flavobacteriia</taxon>
        <taxon>Flavobacteriales</taxon>
        <taxon>Flavobacteriaceae</taxon>
        <taxon>Flagellimonas</taxon>
    </lineage>
</organism>
<dbReference type="RefSeq" id="WP_106143873.1">
    <property type="nucleotide sequence ID" value="NZ_PVYX01000001.1"/>
</dbReference>
<keyword evidence="1" id="KW-0472">Membrane</keyword>
<comment type="caution">
    <text evidence="2">The sequence shown here is derived from an EMBL/GenBank/DDBJ whole genome shotgun (WGS) entry which is preliminary data.</text>
</comment>
<dbReference type="OrthoDB" id="1467828at2"/>
<dbReference type="Pfam" id="PF19868">
    <property type="entry name" value="DUF6341"/>
    <property type="match status" value="1"/>
</dbReference>
<keyword evidence="3" id="KW-1185">Reference proteome</keyword>
<accession>A0A2T0MHA6</accession>
<dbReference type="InterPro" id="IPR045922">
    <property type="entry name" value="DUF6341"/>
</dbReference>
<dbReference type="AlphaFoldDB" id="A0A2T0MHA6"/>
<feature type="transmembrane region" description="Helical" evidence="1">
    <location>
        <begin position="29"/>
        <end position="50"/>
    </location>
</feature>
<keyword evidence="1" id="KW-1133">Transmembrane helix</keyword>
<proteinExistence type="predicted"/>
<evidence type="ECO:0000256" key="1">
    <source>
        <dbReference type="SAM" id="Phobius"/>
    </source>
</evidence>
<evidence type="ECO:0000313" key="3">
    <source>
        <dbReference type="Proteomes" id="UP000237640"/>
    </source>
</evidence>
<reference evidence="2 3" key="1">
    <citation type="submission" date="2018-03" db="EMBL/GenBank/DDBJ databases">
        <title>Genomic Encyclopedia of Archaeal and Bacterial Type Strains, Phase II (KMG-II): from individual species to whole genera.</title>
        <authorList>
            <person name="Goeker M."/>
        </authorList>
    </citation>
    <scope>NUCLEOTIDE SEQUENCE [LARGE SCALE GENOMIC DNA]</scope>
    <source>
        <strain evidence="2 3">DSM 25027</strain>
    </source>
</reference>